<organism evidence="2">
    <name type="scientific">Anopheles triannulatus</name>
    <dbReference type="NCBI Taxonomy" id="58253"/>
    <lineage>
        <taxon>Eukaryota</taxon>
        <taxon>Metazoa</taxon>
        <taxon>Ecdysozoa</taxon>
        <taxon>Arthropoda</taxon>
        <taxon>Hexapoda</taxon>
        <taxon>Insecta</taxon>
        <taxon>Pterygota</taxon>
        <taxon>Neoptera</taxon>
        <taxon>Endopterygota</taxon>
        <taxon>Diptera</taxon>
        <taxon>Nematocera</taxon>
        <taxon>Culicoidea</taxon>
        <taxon>Culicidae</taxon>
        <taxon>Anophelinae</taxon>
        <taxon>Anopheles</taxon>
    </lineage>
</organism>
<evidence type="ECO:0000256" key="1">
    <source>
        <dbReference type="SAM" id="SignalP"/>
    </source>
</evidence>
<proteinExistence type="predicted"/>
<name>A0A2M4B5I4_9DIPT</name>
<sequence length="70" mass="8235">MLGKRILVAVFLILERTCTTSFAHLLKGRCFPVIREKFTQNQQLCNPFSQFSNRRRFSSTSSSSNRRYCR</sequence>
<keyword evidence="1" id="KW-0732">Signal</keyword>
<feature type="chain" id="PRO_5014954151" evidence="1">
    <location>
        <begin position="24"/>
        <end position="70"/>
    </location>
</feature>
<evidence type="ECO:0000313" key="2">
    <source>
        <dbReference type="EMBL" id="MBW48296.1"/>
    </source>
</evidence>
<protein>
    <submittedName>
        <fullName evidence="2">Putative secreted protein</fullName>
    </submittedName>
</protein>
<dbReference type="EMBL" id="GGFK01014975">
    <property type="protein sequence ID" value="MBW48296.1"/>
    <property type="molecule type" value="Transcribed_RNA"/>
</dbReference>
<dbReference type="AlphaFoldDB" id="A0A2M4B5I4"/>
<reference evidence="2" key="1">
    <citation type="submission" date="2018-01" db="EMBL/GenBank/DDBJ databases">
        <title>An insight into the sialome of Amazonian anophelines.</title>
        <authorList>
            <person name="Ribeiro J.M."/>
            <person name="Scarpassa V."/>
            <person name="Calvo E."/>
        </authorList>
    </citation>
    <scope>NUCLEOTIDE SEQUENCE</scope>
    <source>
        <tissue evidence="2">Salivary glands</tissue>
    </source>
</reference>
<accession>A0A2M4B5I4</accession>
<feature type="signal peptide" evidence="1">
    <location>
        <begin position="1"/>
        <end position="23"/>
    </location>
</feature>